<protein>
    <submittedName>
        <fullName evidence="1">Uncharacterized protein</fullName>
    </submittedName>
</protein>
<evidence type="ECO:0000313" key="2">
    <source>
        <dbReference type="Proteomes" id="UP001172155"/>
    </source>
</evidence>
<comment type="caution">
    <text evidence="1">The sequence shown here is derived from an EMBL/GenBank/DDBJ whole genome shotgun (WGS) entry which is preliminary data.</text>
</comment>
<organism evidence="1 2">
    <name type="scientific">Schizothecium vesticola</name>
    <dbReference type="NCBI Taxonomy" id="314040"/>
    <lineage>
        <taxon>Eukaryota</taxon>
        <taxon>Fungi</taxon>
        <taxon>Dikarya</taxon>
        <taxon>Ascomycota</taxon>
        <taxon>Pezizomycotina</taxon>
        <taxon>Sordariomycetes</taxon>
        <taxon>Sordariomycetidae</taxon>
        <taxon>Sordariales</taxon>
        <taxon>Schizotheciaceae</taxon>
        <taxon>Schizothecium</taxon>
    </lineage>
</organism>
<sequence>MASAQIYAIIRKMTAKNIQVTSNNMNFPANPEAGDKYIGFVSRGPCGTSVKLNGDISEAAKERMQKSSESLQYSYGLANKQANNEAIAIVAVTATITTCGCLAI</sequence>
<dbReference type="Proteomes" id="UP001172155">
    <property type="component" value="Unassembled WGS sequence"/>
</dbReference>
<proteinExistence type="predicted"/>
<name>A0AA40FAW6_9PEZI</name>
<keyword evidence="2" id="KW-1185">Reference proteome</keyword>
<reference evidence="1" key="1">
    <citation type="submission" date="2023-06" db="EMBL/GenBank/DDBJ databases">
        <title>Genome-scale phylogeny and comparative genomics of the fungal order Sordariales.</title>
        <authorList>
            <consortium name="Lawrence Berkeley National Laboratory"/>
            <person name="Hensen N."/>
            <person name="Bonometti L."/>
            <person name="Westerberg I."/>
            <person name="Brannstrom I.O."/>
            <person name="Guillou S."/>
            <person name="Cros-Aarteil S."/>
            <person name="Calhoun S."/>
            <person name="Haridas S."/>
            <person name="Kuo A."/>
            <person name="Mondo S."/>
            <person name="Pangilinan J."/>
            <person name="Riley R."/>
            <person name="LaButti K."/>
            <person name="Andreopoulos B."/>
            <person name="Lipzen A."/>
            <person name="Chen C."/>
            <person name="Yanf M."/>
            <person name="Daum C."/>
            <person name="Ng V."/>
            <person name="Clum A."/>
            <person name="Steindorff A."/>
            <person name="Ohm R."/>
            <person name="Martin F."/>
            <person name="Silar P."/>
            <person name="Natvig D."/>
            <person name="Lalanne C."/>
            <person name="Gautier V."/>
            <person name="Ament-velasquez S.L."/>
            <person name="Kruys A."/>
            <person name="Hutchinson M.I."/>
            <person name="Powell A.J."/>
            <person name="Barry K."/>
            <person name="Miller A.N."/>
            <person name="Grigoriev I.V."/>
            <person name="Debuchy R."/>
            <person name="Gladieux P."/>
            <person name="Thoren M.H."/>
            <person name="Johannesson H."/>
        </authorList>
    </citation>
    <scope>NUCLEOTIDE SEQUENCE</scope>
    <source>
        <strain evidence="1">SMH3187-1</strain>
    </source>
</reference>
<dbReference type="EMBL" id="JAUKUD010000001">
    <property type="protein sequence ID" value="KAK0754452.1"/>
    <property type="molecule type" value="Genomic_DNA"/>
</dbReference>
<dbReference type="AlphaFoldDB" id="A0AA40FAW6"/>
<evidence type="ECO:0000313" key="1">
    <source>
        <dbReference type="EMBL" id="KAK0754452.1"/>
    </source>
</evidence>
<gene>
    <name evidence="1" type="ORF">B0T18DRAFT_424839</name>
</gene>
<accession>A0AA40FAW6</accession>